<organism evidence="3 4">
    <name type="scientific">Phytophthora sojae (strain P6497)</name>
    <name type="common">Soybean stem and root rot agent</name>
    <name type="synonym">Phytophthora megasperma f. sp. glycines</name>
    <dbReference type="NCBI Taxonomy" id="1094619"/>
    <lineage>
        <taxon>Eukaryota</taxon>
        <taxon>Sar</taxon>
        <taxon>Stramenopiles</taxon>
        <taxon>Oomycota</taxon>
        <taxon>Peronosporomycetes</taxon>
        <taxon>Peronosporales</taxon>
        <taxon>Peronosporaceae</taxon>
        <taxon>Phytophthora</taxon>
    </lineage>
</organism>
<dbReference type="RefSeq" id="XP_009526183.1">
    <property type="nucleotide sequence ID" value="XM_009527888.1"/>
</dbReference>
<dbReference type="EMBL" id="JH159154">
    <property type="protein sequence ID" value="EGZ17125.1"/>
    <property type="molecule type" value="Genomic_DNA"/>
</dbReference>
<evidence type="ECO:0000313" key="3">
    <source>
        <dbReference type="EMBL" id="EGZ17125.1"/>
    </source>
</evidence>
<dbReference type="KEGG" id="psoj:PHYSODRAFT_314600"/>
<protein>
    <submittedName>
        <fullName evidence="3">Uncharacterized protein</fullName>
    </submittedName>
</protein>
<feature type="signal peptide" evidence="2">
    <location>
        <begin position="1"/>
        <end position="20"/>
    </location>
</feature>
<feature type="region of interest" description="Disordered" evidence="1">
    <location>
        <begin position="63"/>
        <end position="87"/>
    </location>
</feature>
<evidence type="ECO:0000313" key="4">
    <source>
        <dbReference type="Proteomes" id="UP000002640"/>
    </source>
</evidence>
<dbReference type="GeneID" id="20643746"/>
<dbReference type="InParanoid" id="G4ZGP3"/>
<proteinExistence type="predicted"/>
<accession>G4ZGP3</accession>
<keyword evidence="4" id="KW-1185">Reference proteome</keyword>
<reference evidence="3 4" key="1">
    <citation type="journal article" date="2006" name="Science">
        <title>Phytophthora genome sequences uncover evolutionary origins and mechanisms of pathogenesis.</title>
        <authorList>
            <person name="Tyler B.M."/>
            <person name="Tripathy S."/>
            <person name="Zhang X."/>
            <person name="Dehal P."/>
            <person name="Jiang R.H."/>
            <person name="Aerts A."/>
            <person name="Arredondo F.D."/>
            <person name="Baxter L."/>
            <person name="Bensasson D."/>
            <person name="Beynon J.L."/>
            <person name="Chapman J."/>
            <person name="Damasceno C.M."/>
            <person name="Dorrance A.E."/>
            <person name="Dou D."/>
            <person name="Dickerman A.W."/>
            <person name="Dubchak I.L."/>
            <person name="Garbelotto M."/>
            <person name="Gijzen M."/>
            <person name="Gordon S.G."/>
            <person name="Govers F."/>
            <person name="Grunwald N.J."/>
            <person name="Huang W."/>
            <person name="Ivors K.L."/>
            <person name="Jones R.W."/>
            <person name="Kamoun S."/>
            <person name="Krampis K."/>
            <person name="Lamour K.H."/>
            <person name="Lee M.K."/>
            <person name="McDonald W.H."/>
            <person name="Medina M."/>
            <person name="Meijer H.J."/>
            <person name="Nordberg E.K."/>
            <person name="Maclean D.J."/>
            <person name="Ospina-Giraldo M.D."/>
            <person name="Morris P.F."/>
            <person name="Phuntumart V."/>
            <person name="Putnam N.H."/>
            <person name="Rash S."/>
            <person name="Rose J.K."/>
            <person name="Sakihama Y."/>
            <person name="Salamov A.A."/>
            <person name="Savidor A."/>
            <person name="Scheuring C.F."/>
            <person name="Smith B.M."/>
            <person name="Sobral B.W."/>
            <person name="Terry A."/>
            <person name="Torto-Alalibo T.A."/>
            <person name="Win J."/>
            <person name="Xu Z."/>
            <person name="Zhang H."/>
            <person name="Grigoriev I.V."/>
            <person name="Rokhsar D.S."/>
            <person name="Boore J.L."/>
        </authorList>
    </citation>
    <scope>NUCLEOTIDE SEQUENCE [LARGE SCALE GENOMIC DNA]</scope>
    <source>
        <strain evidence="3 4">P6497</strain>
    </source>
</reference>
<evidence type="ECO:0000256" key="2">
    <source>
        <dbReference type="SAM" id="SignalP"/>
    </source>
</evidence>
<evidence type="ECO:0000256" key="1">
    <source>
        <dbReference type="SAM" id="MobiDB-lite"/>
    </source>
</evidence>
<dbReference type="Proteomes" id="UP000002640">
    <property type="component" value="Unassembled WGS sequence"/>
</dbReference>
<feature type="chain" id="PRO_5003472162" evidence="2">
    <location>
        <begin position="21"/>
        <end position="156"/>
    </location>
</feature>
<dbReference type="AlphaFoldDB" id="G4ZGP3"/>
<gene>
    <name evidence="3" type="ORF">PHYSODRAFT_314600</name>
</gene>
<name>G4ZGP3_PHYSP</name>
<sequence length="156" mass="16615">MKVLTSLMVLVEIVGALVNAEEGAVATVALYNLGCLSIVLFVGNGLDHLEDQHLTGTMTELANLRSEDDGSGSESGSGDSGRRYGNSRKLAECVEYDGSGSGSESGSDDNRHELVEDDDVNAYCRPGANDWPACRSIGYPGCKPGMVRWPQCRNDL</sequence>
<keyword evidence="2" id="KW-0732">Signal</keyword>